<accession>A0A3P8CJB5</accession>
<keyword evidence="2" id="KW-1185">Reference proteome</keyword>
<sequence>MGLVSWIYLHCRVDVHSGTRTHYCSLQTISRSPLSYRVLIATCKVDNEVVFEANDNEFKSQIEYQLCDAGISS</sequence>
<reference evidence="1 2" key="1">
    <citation type="submission" date="2018-11" db="EMBL/GenBank/DDBJ databases">
        <authorList>
            <consortium name="Pathogen Informatics"/>
        </authorList>
    </citation>
    <scope>NUCLEOTIDE SEQUENCE [LARGE SCALE GENOMIC DNA]</scope>
    <source>
        <strain>Denwood</strain>
        <strain evidence="2">Zambia</strain>
    </source>
</reference>
<name>A0A3P8CJB5_9TREM</name>
<proteinExistence type="predicted"/>
<protein>
    <submittedName>
        <fullName evidence="1">Uncharacterized protein</fullName>
    </submittedName>
</protein>
<gene>
    <name evidence="1" type="ORF">SMTD_LOCUS7553</name>
</gene>
<evidence type="ECO:0000313" key="1">
    <source>
        <dbReference type="EMBL" id="VDP40097.1"/>
    </source>
</evidence>
<organism evidence="1 2">
    <name type="scientific">Schistosoma mattheei</name>
    <dbReference type="NCBI Taxonomy" id="31246"/>
    <lineage>
        <taxon>Eukaryota</taxon>
        <taxon>Metazoa</taxon>
        <taxon>Spiralia</taxon>
        <taxon>Lophotrochozoa</taxon>
        <taxon>Platyhelminthes</taxon>
        <taxon>Trematoda</taxon>
        <taxon>Digenea</taxon>
        <taxon>Strigeidida</taxon>
        <taxon>Schistosomatoidea</taxon>
        <taxon>Schistosomatidae</taxon>
        <taxon>Schistosoma</taxon>
    </lineage>
</organism>
<dbReference type="Proteomes" id="UP000269396">
    <property type="component" value="Unassembled WGS sequence"/>
</dbReference>
<dbReference type="AlphaFoldDB" id="A0A3P8CJB5"/>
<dbReference type="EMBL" id="UZAL01028303">
    <property type="protein sequence ID" value="VDP40097.1"/>
    <property type="molecule type" value="Genomic_DNA"/>
</dbReference>
<evidence type="ECO:0000313" key="2">
    <source>
        <dbReference type="Proteomes" id="UP000269396"/>
    </source>
</evidence>